<accession>A0A9P6V0B0</accession>
<dbReference type="EMBL" id="JAAAIP010000024">
    <property type="protein sequence ID" value="KAG0328980.1"/>
    <property type="molecule type" value="Genomic_DNA"/>
</dbReference>
<organism evidence="2 3">
    <name type="scientific">Dissophora globulifera</name>
    <dbReference type="NCBI Taxonomy" id="979702"/>
    <lineage>
        <taxon>Eukaryota</taxon>
        <taxon>Fungi</taxon>
        <taxon>Fungi incertae sedis</taxon>
        <taxon>Mucoromycota</taxon>
        <taxon>Mortierellomycotina</taxon>
        <taxon>Mortierellomycetes</taxon>
        <taxon>Mortierellales</taxon>
        <taxon>Mortierellaceae</taxon>
        <taxon>Dissophora</taxon>
    </lineage>
</organism>
<keyword evidence="3" id="KW-1185">Reference proteome</keyword>
<gene>
    <name evidence="2" type="ORF">BGZ99_003844</name>
</gene>
<dbReference type="InterPro" id="IPR032675">
    <property type="entry name" value="LRR_dom_sf"/>
</dbReference>
<evidence type="ECO:0000313" key="3">
    <source>
        <dbReference type="Proteomes" id="UP000738325"/>
    </source>
</evidence>
<evidence type="ECO:0000256" key="1">
    <source>
        <dbReference type="SAM" id="MobiDB-lite"/>
    </source>
</evidence>
<feature type="compositionally biased region" description="Acidic residues" evidence="1">
    <location>
        <begin position="124"/>
        <end position="138"/>
    </location>
</feature>
<dbReference type="OrthoDB" id="2334741at2759"/>
<dbReference type="Proteomes" id="UP000738325">
    <property type="component" value="Unassembled WGS sequence"/>
</dbReference>
<evidence type="ECO:0000313" key="2">
    <source>
        <dbReference type="EMBL" id="KAG0328980.1"/>
    </source>
</evidence>
<sequence>MLATPLSGLPNPLRKASVAEYEYQEFSAGSDSVEVRVIPGNDATKGDPFILWDDIQDAFPNAFRLQCGQRAVSFMVDTNGNRLIPLRVGYLPGAIIQVIMCRASSLPAPSSPPPPPPRHIILSDNDDEEEDEDDDDGSQSDNYDWVTVIPSQELIRRDSLLSNGDLSGEAARKSAIHMYESFLKAIHDGQIAQANLICNEFREHFSQSQDLQHQILEMQQNMLVLQQQTLDRLAIIHTQVHAILVQNYELHDYPIPRLFIILPKEGGSWDVNNQSPDMFRLHFLCECGDHTKSIQSSKVPHHIHLAKHEGYDIESPAEFFRRYGSYALSLLQMLKYGVSVGGFVVPALSISRDTASADSDILHGVNQAIEYLEYLSSIGQLAPLTMGAGQPRNVDQLRTMEGADVRRLRAFLKHEESNKVLGNLYRIVRKEGHVKWVCLDHYRETYSSVIVMDLFDVCSFNRGTFDEVLGCAEVTLISPALANQFYKVLDKAKFVLELKVILKWDVSASDLKTLRDMILRSNIACFDLTCAASSSDILNRSKKSDPLWQIMMAPKMQSFILRDYTGFFSKVSIPAVKNNLRVIKISERVDWKKDGEKLIELLEKCPQMHELCLSSTEVEEAYRAIKQINYDTRMLEKLVLDGGDTNGLQARFEHGVPVAIDFDTSDASSHLLKDLRVLSSLHLRPGLHTRTDIDLKWLAGIISRNAHLTKLIIQCDASDFLRLHIAVKEILNEERSSNLHTLKLYAARNQLTVMNLQGNTSVELELLSMNIGRDVMETLVRVYGSRITRIKIEGDILMQMLRDSVISQGQSLTLKDMEIRGSTLRPNMLHSLRLVLGQCASTLTQLSIMLDLRWDGSEQNCEMADFVVDFASKWTRIMINESETAAWAIALNQRGFITPPGLLCKLQSPKAEGALVHNLWFRGYNS</sequence>
<proteinExistence type="predicted"/>
<dbReference type="Gene3D" id="3.80.10.10">
    <property type="entry name" value="Ribonuclease Inhibitor"/>
    <property type="match status" value="1"/>
</dbReference>
<name>A0A9P6V0B0_9FUNG</name>
<dbReference type="AlphaFoldDB" id="A0A9P6V0B0"/>
<reference evidence="2" key="1">
    <citation type="journal article" date="2020" name="Fungal Divers.">
        <title>Resolving the Mortierellaceae phylogeny through synthesis of multi-gene phylogenetics and phylogenomics.</title>
        <authorList>
            <person name="Vandepol N."/>
            <person name="Liber J."/>
            <person name="Desiro A."/>
            <person name="Na H."/>
            <person name="Kennedy M."/>
            <person name="Barry K."/>
            <person name="Grigoriev I.V."/>
            <person name="Miller A.N."/>
            <person name="O'Donnell K."/>
            <person name="Stajich J.E."/>
            <person name="Bonito G."/>
        </authorList>
    </citation>
    <scope>NUCLEOTIDE SEQUENCE</scope>
    <source>
        <strain evidence="2">REB-010B</strain>
    </source>
</reference>
<protein>
    <submittedName>
        <fullName evidence="2">Uncharacterized protein</fullName>
    </submittedName>
</protein>
<comment type="caution">
    <text evidence="2">The sequence shown here is derived from an EMBL/GenBank/DDBJ whole genome shotgun (WGS) entry which is preliminary data.</text>
</comment>
<feature type="compositionally biased region" description="Pro residues" evidence="1">
    <location>
        <begin position="109"/>
        <end position="118"/>
    </location>
</feature>
<feature type="region of interest" description="Disordered" evidence="1">
    <location>
        <begin position="106"/>
        <end position="143"/>
    </location>
</feature>